<reference evidence="9" key="2">
    <citation type="journal article" date="2024" name="Plant">
        <title>Genomic evolution and insights into agronomic trait innovations of Sesamum species.</title>
        <authorList>
            <person name="Miao H."/>
            <person name="Wang L."/>
            <person name="Qu L."/>
            <person name="Liu H."/>
            <person name="Sun Y."/>
            <person name="Le M."/>
            <person name="Wang Q."/>
            <person name="Wei S."/>
            <person name="Zheng Y."/>
            <person name="Lin W."/>
            <person name="Duan Y."/>
            <person name="Cao H."/>
            <person name="Xiong S."/>
            <person name="Wang X."/>
            <person name="Wei L."/>
            <person name="Li C."/>
            <person name="Ma Q."/>
            <person name="Ju M."/>
            <person name="Zhao R."/>
            <person name="Li G."/>
            <person name="Mu C."/>
            <person name="Tian Q."/>
            <person name="Mei H."/>
            <person name="Zhang T."/>
            <person name="Gao T."/>
            <person name="Zhang H."/>
        </authorList>
    </citation>
    <scope>NUCLEOTIDE SEQUENCE</scope>
    <source>
        <strain evidence="9">G02</strain>
    </source>
</reference>
<comment type="caution">
    <text evidence="9">The sequence shown here is derived from an EMBL/GenBank/DDBJ whole genome shotgun (WGS) entry which is preliminary data.</text>
</comment>
<dbReference type="InterPro" id="IPR027806">
    <property type="entry name" value="HARBI1_dom"/>
</dbReference>
<evidence type="ECO:0000256" key="2">
    <source>
        <dbReference type="ARBA" id="ARBA00004123"/>
    </source>
</evidence>
<gene>
    <name evidence="9" type="ORF">Sradi_5733200</name>
</gene>
<evidence type="ECO:0000256" key="4">
    <source>
        <dbReference type="ARBA" id="ARBA00022722"/>
    </source>
</evidence>
<name>A0AAW2L378_SESRA</name>
<evidence type="ECO:0000256" key="7">
    <source>
        <dbReference type="ARBA" id="ARBA00023242"/>
    </source>
</evidence>
<dbReference type="InterPro" id="IPR045249">
    <property type="entry name" value="HARBI1-like"/>
</dbReference>
<dbReference type="GO" id="GO:0004518">
    <property type="term" value="F:nuclease activity"/>
    <property type="evidence" value="ECO:0007669"/>
    <property type="project" value="UniProtKB-KW"/>
</dbReference>
<keyword evidence="5" id="KW-0479">Metal-binding</keyword>
<organism evidence="9">
    <name type="scientific">Sesamum radiatum</name>
    <name type="common">Black benniseed</name>
    <dbReference type="NCBI Taxonomy" id="300843"/>
    <lineage>
        <taxon>Eukaryota</taxon>
        <taxon>Viridiplantae</taxon>
        <taxon>Streptophyta</taxon>
        <taxon>Embryophyta</taxon>
        <taxon>Tracheophyta</taxon>
        <taxon>Spermatophyta</taxon>
        <taxon>Magnoliopsida</taxon>
        <taxon>eudicotyledons</taxon>
        <taxon>Gunneridae</taxon>
        <taxon>Pentapetalae</taxon>
        <taxon>asterids</taxon>
        <taxon>lamiids</taxon>
        <taxon>Lamiales</taxon>
        <taxon>Pedaliaceae</taxon>
        <taxon>Sesamum</taxon>
    </lineage>
</organism>
<dbReference type="GO" id="GO:0046872">
    <property type="term" value="F:metal ion binding"/>
    <property type="evidence" value="ECO:0007669"/>
    <property type="project" value="UniProtKB-KW"/>
</dbReference>
<accession>A0AAW2L378</accession>
<protein>
    <recommendedName>
        <fullName evidence="8">DDE Tnp4 domain-containing protein</fullName>
    </recommendedName>
</protein>
<evidence type="ECO:0000256" key="1">
    <source>
        <dbReference type="ARBA" id="ARBA00001968"/>
    </source>
</evidence>
<feature type="domain" description="DDE Tnp4" evidence="8">
    <location>
        <begin position="80"/>
        <end position="135"/>
    </location>
</feature>
<sequence>MILSVVVAQLANTFTPFSWPCFVYIQFCCPVQRLYKKVVRTIDGAGFKGCLGALDGTHVDTRVPEVDKGRYHWDRGTGGPQNKEELFNLRHSTARNVIERTFGLLKTRWGILRSPSYYTPRTHNRIIMACCLLYNFLLMEMPDDPIVNETRVEVDNNLEEGTDFVSTVEATTAWSRWRDELGSNMYNEWLNGG</sequence>
<keyword evidence="7" id="KW-0539">Nucleus</keyword>
<comment type="similarity">
    <text evidence="3">Belongs to the HARBI1 family.</text>
</comment>
<dbReference type="Pfam" id="PF13359">
    <property type="entry name" value="DDE_Tnp_4"/>
    <property type="match status" value="1"/>
</dbReference>
<dbReference type="PANTHER" id="PTHR22930">
    <property type="match status" value="1"/>
</dbReference>
<dbReference type="EMBL" id="JACGWJ010000026">
    <property type="protein sequence ID" value="KAL0313339.1"/>
    <property type="molecule type" value="Genomic_DNA"/>
</dbReference>
<proteinExistence type="inferred from homology"/>
<comment type="subcellular location">
    <subcellularLocation>
        <location evidence="2">Nucleus</location>
    </subcellularLocation>
</comment>
<keyword evidence="4" id="KW-0540">Nuclease</keyword>
<evidence type="ECO:0000256" key="5">
    <source>
        <dbReference type="ARBA" id="ARBA00022723"/>
    </source>
</evidence>
<dbReference type="AlphaFoldDB" id="A0AAW2L378"/>
<reference evidence="9" key="1">
    <citation type="submission" date="2020-06" db="EMBL/GenBank/DDBJ databases">
        <authorList>
            <person name="Li T."/>
            <person name="Hu X."/>
            <person name="Zhang T."/>
            <person name="Song X."/>
            <person name="Zhang H."/>
            <person name="Dai N."/>
            <person name="Sheng W."/>
            <person name="Hou X."/>
            <person name="Wei L."/>
        </authorList>
    </citation>
    <scope>NUCLEOTIDE SEQUENCE</scope>
    <source>
        <strain evidence="9">G02</strain>
        <tissue evidence="9">Leaf</tissue>
    </source>
</reference>
<keyword evidence="6" id="KW-0378">Hydrolase</keyword>
<dbReference type="PANTHER" id="PTHR22930:SF293">
    <property type="entry name" value="PROTEIN ALP1-LIKE"/>
    <property type="match status" value="1"/>
</dbReference>
<dbReference type="GO" id="GO:0016787">
    <property type="term" value="F:hydrolase activity"/>
    <property type="evidence" value="ECO:0007669"/>
    <property type="project" value="UniProtKB-KW"/>
</dbReference>
<dbReference type="GO" id="GO:0005634">
    <property type="term" value="C:nucleus"/>
    <property type="evidence" value="ECO:0007669"/>
    <property type="project" value="UniProtKB-SubCell"/>
</dbReference>
<evidence type="ECO:0000313" key="9">
    <source>
        <dbReference type="EMBL" id="KAL0313339.1"/>
    </source>
</evidence>
<evidence type="ECO:0000256" key="3">
    <source>
        <dbReference type="ARBA" id="ARBA00006958"/>
    </source>
</evidence>
<comment type="cofactor">
    <cofactor evidence="1">
        <name>a divalent metal cation</name>
        <dbReference type="ChEBI" id="CHEBI:60240"/>
    </cofactor>
</comment>
<evidence type="ECO:0000256" key="6">
    <source>
        <dbReference type="ARBA" id="ARBA00022801"/>
    </source>
</evidence>
<evidence type="ECO:0000259" key="8">
    <source>
        <dbReference type="Pfam" id="PF13359"/>
    </source>
</evidence>